<evidence type="ECO:0000313" key="14">
    <source>
        <dbReference type="Proteomes" id="UP001292094"/>
    </source>
</evidence>
<dbReference type="SUPFAM" id="SSF49313">
    <property type="entry name" value="Cadherin-like"/>
    <property type="match status" value="4"/>
</dbReference>
<keyword evidence="14" id="KW-1185">Reference proteome</keyword>
<keyword evidence="6" id="KW-0130">Cell adhesion</keyword>
<evidence type="ECO:0000256" key="2">
    <source>
        <dbReference type="ARBA" id="ARBA00022536"/>
    </source>
</evidence>
<dbReference type="GO" id="GO:0005886">
    <property type="term" value="C:plasma membrane"/>
    <property type="evidence" value="ECO:0007669"/>
    <property type="project" value="UniProtKB-SubCell"/>
</dbReference>
<dbReference type="PANTHER" id="PTHR24026">
    <property type="entry name" value="FAT ATYPICAL CADHERIN-RELATED"/>
    <property type="match status" value="1"/>
</dbReference>
<dbReference type="SMART" id="SM00112">
    <property type="entry name" value="CA"/>
    <property type="match status" value="3"/>
</dbReference>
<dbReference type="GO" id="GO:0048513">
    <property type="term" value="P:animal organ development"/>
    <property type="evidence" value="ECO:0007669"/>
    <property type="project" value="UniProtKB-ARBA"/>
</dbReference>
<evidence type="ECO:0000256" key="10">
    <source>
        <dbReference type="ARBA" id="ARBA00023180"/>
    </source>
</evidence>
<dbReference type="FunFam" id="2.60.40.60:FF:000015">
    <property type="entry name" value="FAT atypical cadherin 1"/>
    <property type="match status" value="1"/>
</dbReference>
<evidence type="ECO:0000256" key="1">
    <source>
        <dbReference type="ARBA" id="ARBA00004167"/>
    </source>
</evidence>
<dbReference type="GO" id="GO:0005509">
    <property type="term" value="F:calcium ion binding"/>
    <property type="evidence" value="ECO:0007669"/>
    <property type="project" value="UniProtKB-UniRule"/>
</dbReference>
<dbReference type="PANTHER" id="PTHR24026:SF126">
    <property type="entry name" value="PROTOCADHERIN FAT 4"/>
    <property type="match status" value="1"/>
</dbReference>
<dbReference type="Gene3D" id="2.60.40.60">
    <property type="entry name" value="Cadherins"/>
    <property type="match status" value="4"/>
</dbReference>
<feature type="domain" description="Cadherin" evidence="12">
    <location>
        <begin position="2"/>
        <end position="103"/>
    </location>
</feature>
<sequence length="370" mass="40340">MPLEVRVRENSDLGSVVLQLEAHDEDVGYPGHLLYAISWGNEDSVFTIDMETGALSVAGLLDRERVARYNLNLTVYDLGSPQRSASRQLAVTLVDENDNAPKFDKPAYSFFLPENVANGTSVYELRAHDPDEGSNGVVTYSLATDTKDFRLDPVNGRLSVAWPLDHESHDVYELRVVATDGGARSAHAYVTIQVANMNDCPPVFPSERSTAVRVPEDLPVGALVTLVTAHDPDSPRLRYSLLSGHGGIFELDEDTAALRLATSLDYETRPAYNITIRATDDGTPPLSANTHVIVQVVDVDENVHAPVFMKDVEEAEVLESAAPHTLVATFSAVDGDTNQADSAISYSLVGPEGRGVFYIDQKAVRKHRPI</sequence>
<evidence type="ECO:0000313" key="13">
    <source>
        <dbReference type="EMBL" id="KAK4320509.1"/>
    </source>
</evidence>
<dbReference type="PRINTS" id="PR00205">
    <property type="entry name" value="CADHERIN"/>
</dbReference>
<evidence type="ECO:0000256" key="11">
    <source>
        <dbReference type="PROSITE-ProRule" id="PRU00043"/>
    </source>
</evidence>
<dbReference type="CDD" id="cd11304">
    <property type="entry name" value="Cadherin_repeat"/>
    <property type="match status" value="4"/>
</dbReference>
<reference evidence="13" key="1">
    <citation type="submission" date="2023-11" db="EMBL/GenBank/DDBJ databases">
        <title>Genome assemblies of two species of porcelain crab, Petrolisthes cinctipes and Petrolisthes manimaculis (Anomura: Porcellanidae).</title>
        <authorList>
            <person name="Angst P."/>
        </authorList>
    </citation>
    <scope>NUCLEOTIDE SEQUENCE</scope>
    <source>
        <strain evidence="13">PB745_02</strain>
        <tissue evidence="13">Gill</tissue>
    </source>
</reference>
<dbReference type="FunFam" id="2.60.40.60:FF:000020">
    <property type="entry name" value="Dachsous cadherin-related 1b"/>
    <property type="match status" value="1"/>
</dbReference>
<evidence type="ECO:0000256" key="3">
    <source>
        <dbReference type="ARBA" id="ARBA00022692"/>
    </source>
</evidence>
<accession>A0AAE1UJD5</accession>
<name>A0AAE1UJD5_9EUCA</name>
<protein>
    <recommendedName>
        <fullName evidence="12">Cadherin domain-containing protein</fullName>
    </recommendedName>
</protein>
<dbReference type="InterPro" id="IPR002126">
    <property type="entry name" value="Cadherin-like_dom"/>
</dbReference>
<keyword evidence="8" id="KW-0472">Membrane</keyword>
<evidence type="ECO:0000256" key="6">
    <source>
        <dbReference type="ARBA" id="ARBA00022889"/>
    </source>
</evidence>
<dbReference type="AlphaFoldDB" id="A0AAE1UJD5"/>
<dbReference type="EMBL" id="JAWZYT010000664">
    <property type="protein sequence ID" value="KAK4320509.1"/>
    <property type="molecule type" value="Genomic_DNA"/>
</dbReference>
<evidence type="ECO:0000256" key="5">
    <source>
        <dbReference type="ARBA" id="ARBA00022837"/>
    </source>
</evidence>
<feature type="domain" description="Cadherin" evidence="12">
    <location>
        <begin position="104"/>
        <end position="204"/>
    </location>
</feature>
<keyword evidence="3" id="KW-0812">Transmembrane</keyword>
<organism evidence="13 14">
    <name type="scientific">Petrolisthes manimaculis</name>
    <dbReference type="NCBI Taxonomy" id="1843537"/>
    <lineage>
        <taxon>Eukaryota</taxon>
        <taxon>Metazoa</taxon>
        <taxon>Ecdysozoa</taxon>
        <taxon>Arthropoda</taxon>
        <taxon>Crustacea</taxon>
        <taxon>Multicrustacea</taxon>
        <taxon>Malacostraca</taxon>
        <taxon>Eumalacostraca</taxon>
        <taxon>Eucarida</taxon>
        <taxon>Decapoda</taxon>
        <taxon>Pleocyemata</taxon>
        <taxon>Anomura</taxon>
        <taxon>Galatheoidea</taxon>
        <taxon>Porcellanidae</taxon>
        <taxon>Petrolisthes</taxon>
    </lineage>
</organism>
<keyword evidence="4" id="KW-0677">Repeat</keyword>
<dbReference type="PROSITE" id="PS00232">
    <property type="entry name" value="CADHERIN_1"/>
    <property type="match status" value="1"/>
</dbReference>
<dbReference type="GO" id="GO:0048589">
    <property type="term" value="P:developmental growth"/>
    <property type="evidence" value="ECO:0007669"/>
    <property type="project" value="UniProtKB-ARBA"/>
</dbReference>
<evidence type="ECO:0000256" key="4">
    <source>
        <dbReference type="ARBA" id="ARBA00022737"/>
    </source>
</evidence>
<evidence type="ECO:0000256" key="8">
    <source>
        <dbReference type="ARBA" id="ARBA00023136"/>
    </source>
</evidence>
<dbReference type="InterPro" id="IPR020894">
    <property type="entry name" value="Cadherin_CS"/>
</dbReference>
<comment type="subcellular location">
    <subcellularLocation>
        <location evidence="1">Membrane</location>
        <topology evidence="1">Single-pass membrane protein</topology>
    </subcellularLocation>
</comment>
<keyword evidence="9" id="KW-1015">Disulfide bond</keyword>
<keyword evidence="10" id="KW-0325">Glycoprotein</keyword>
<feature type="domain" description="Cadherin" evidence="12">
    <location>
        <begin position="206"/>
        <end position="308"/>
    </location>
</feature>
<dbReference type="GO" id="GO:0001736">
    <property type="term" value="P:establishment of planar polarity"/>
    <property type="evidence" value="ECO:0007669"/>
    <property type="project" value="UniProtKB-ARBA"/>
</dbReference>
<evidence type="ECO:0000259" key="12">
    <source>
        <dbReference type="PROSITE" id="PS50268"/>
    </source>
</evidence>
<keyword evidence="2" id="KW-0245">EGF-like domain</keyword>
<keyword evidence="7" id="KW-1133">Transmembrane helix</keyword>
<dbReference type="Pfam" id="PF00028">
    <property type="entry name" value="Cadherin"/>
    <property type="match status" value="3"/>
</dbReference>
<dbReference type="Proteomes" id="UP001292094">
    <property type="component" value="Unassembled WGS sequence"/>
</dbReference>
<dbReference type="GO" id="GO:0007156">
    <property type="term" value="P:homophilic cell adhesion via plasma membrane adhesion molecules"/>
    <property type="evidence" value="ECO:0007669"/>
    <property type="project" value="InterPro"/>
</dbReference>
<evidence type="ECO:0000256" key="7">
    <source>
        <dbReference type="ARBA" id="ARBA00022989"/>
    </source>
</evidence>
<comment type="caution">
    <text evidence="13">The sequence shown here is derived from an EMBL/GenBank/DDBJ whole genome shotgun (WGS) entry which is preliminary data.</text>
</comment>
<dbReference type="InterPro" id="IPR015919">
    <property type="entry name" value="Cadherin-like_sf"/>
</dbReference>
<dbReference type="FunFam" id="2.60.40.60:FF:000039">
    <property type="entry name" value="FAT atypical cadherin 3"/>
    <property type="match status" value="1"/>
</dbReference>
<gene>
    <name evidence="13" type="ORF">Pmani_008636</name>
</gene>
<evidence type="ECO:0000256" key="9">
    <source>
        <dbReference type="ARBA" id="ARBA00023157"/>
    </source>
</evidence>
<proteinExistence type="predicted"/>
<dbReference type="PROSITE" id="PS50268">
    <property type="entry name" value="CADHERIN_2"/>
    <property type="match status" value="3"/>
</dbReference>
<keyword evidence="5 11" id="KW-0106">Calcium</keyword>
<dbReference type="GO" id="GO:0007163">
    <property type="term" value="P:establishment or maintenance of cell polarity"/>
    <property type="evidence" value="ECO:0007669"/>
    <property type="project" value="UniProtKB-ARBA"/>
</dbReference>